<reference evidence="1 2" key="1">
    <citation type="submission" date="2014-10" db="EMBL/GenBank/DDBJ databases">
        <title>Draft genome of the hookworm Ancylostoma caninum.</title>
        <authorList>
            <person name="Mitreva M."/>
        </authorList>
    </citation>
    <scope>NUCLEOTIDE SEQUENCE [LARGE SCALE GENOMIC DNA]</scope>
    <source>
        <strain evidence="1 2">Baltimore</strain>
    </source>
</reference>
<keyword evidence="2" id="KW-1185">Reference proteome</keyword>
<gene>
    <name evidence="1" type="ORF">ANCCAN_00408</name>
</gene>
<evidence type="ECO:0000313" key="2">
    <source>
        <dbReference type="Proteomes" id="UP000252519"/>
    </source>
</evidence>
<dbReference type="OrthoDB" id="5866693at2759"/>
<dbReference type="AlphaFoldDB" id="A0A368HDP8"/>
<dbReference type="STRING" id="29170.A0A368HDP8"/>
<proteinExistence type="predicted"/>
<dbReference type="Proteomes" id="UP000252519">
    <property type="component" value="Unassembled WGS sequence"/>
</dbReference>
<accession>A0A368HDP8</accession>
<evidence type="ECO:0000313" key="1">
    <source>
        <dbReference type="EMBL" id="RCN53345.1"/>
    </source>
</evidence>
<sequence length="118" mass="13653">MRGTTRFFLDVNTTAGMNDHFTGVHGVCKRTKHCAKMQCNLDDFVFYGTTKEVVLPEINLKMDIGQKPSLRTAEQYQDDRGDMQRQRNFAATSDDSQLHYEWLGFDLMKANNVEELRI</sequence>
<dbReference type="EMBL" id="JOJR01000002">
    <property type="protein sequence ID" value="RCN53345.1"/>
    <property type="molecule type" value="Genomic_DNA"/>
</dbReference>
<organism evidence="1 2">
    <name type="scientific">Ancylostoma caninum</name>
    <name type="common">Dog hookworm</name>
    <dbReference type="NCBI Taxonomy" id="29170"/>
    <lineage>
        <taxon>Eukaryota</taxon>
        <taxon>Metazoa</taxon>
        <taxon>Ecdysozoa</taxon>
        <taxon>Nematoda</taxon>
        <taxon>Chromadorea</taxon>
        <taxon>Rhabditida</taxon>
        <taxon>Rhabditina</taxon>
        <taxon>Rhabditomorpha</taxon>
        <taxon>Strongyloidea</taxon>
        <taxon>Ancylostomatidae</taxon>
        <taxon>Ancylostomatinae</taxon>
        <taxon>Ancylostoma</taxon>
    </lineage>
</organism>
<comment type="caution">
    <text evidence="1">The sequence shown here is derived from an EMBL/GenBank/DDBJ whole genome shotgun (WGS) entry which is preliminary data.</text>
</comment>
<protein>
    <submittedName>
        <fullName evidence="1">Uncharacterized protein</fullName>
    </submittedName>
</protein>
<name>A0A368HDP8_ANCCA</name>